<organism evidence="2 3">
    <name type="scientific">Hyphococcus flavus</name>
    <dbReference type="NCBI Taxonomy" id="1866326"/>
    <lineage>
        <taxon>Bacteria</taxon>
        <taxon>Pseudomonadati</taxon>
        <taxon>Pseudomonadota</taxon>
        <taxon>Alphaproteobacteria</taxon>
        <taxon>Parvularculales</taxon>
        <taxon>Parvularculaceae</taxon>
        <taxon>Hyphococcus</taxon>
    </lineage>
</organism>
<feature type="domain" description="Fumarylacetoacetase-like C-terminal" evidence="1">
    <location>
        <begin position="135"/>
        <end position="320"/>
    </location>
</feature>
<dbReference type="Gene3D" id="3.90.850.10">
    <property type="entry name" value="Fumarylacetoacetase-like, C-terminal domain"/>
    <property type="match status" value="1"/>
</dbReference>
<sequence length="322" mass="34152">MKLLRYRTVSGQVKLGALTQSGDIADLVGLAETLGEPIHFFEDMNTLIEGGADALLSAQKCLDEASQSEGSQYVISYSPAMLACPLPDPPALRLCTVYPGHFVQARQAAALLAERELGVKAPSDFPDTPPPLFFEHPYFCRGNHKSLGGPGDDIIWPNYAQYLDFECEIAAVLGSGGANLGQESAKAAIFGFTILNDVSARLPQLQEMPFGIGPCKGKGFDGGMKIGPVIVTADEFFPSTQRAEIRVNGEVWSKTTIAGAAFDWPSIISFASAGETLVPGEVISSGCIENGSGIELNRWLSPGVLLEFDVEGIGVLANPVAT</sequence>
<dbReference type="EMBL" id="CP118166">
    <property type="protein sequence ID" value="WDI31839.1"/>
    <property type="molecule type" value="Genomic_DNA"/>
</dbReference>
<dbReference type="InterPro" id="IPR036663">
    <property type="entry name" value="Fumarylacetoacetase_C_sf"/>
</dbReference>
<dbReference type="Proteomes" id="UP001214043">
    <property type="component" value="Chromosome"/>
</dbReference>
<name>A0AAE9ZBV3_9PROT</name>
<proteinExistence type="predicted"/>
<dbReference type="KEGG" id="hfl:PUV54_01385"/>
<protein>
    <submittedName>
        <fullName evidence="2">Fumarylacetoacetate hydrolase family protein</fullName>
    </submittedName>
</protein>
<keyword evidence="2" id="KW-0378">Hydrolase</keyword>
<dbReference type="InterPro" id="IPR011234">
    <property type="entry name" value="Fumarylacetoacetase-like_C"/>
</dbReference>
<gene>
    <name evidence="2" type="ORF">PUV54_01385</name>
</gene>
<dbReference type="GO" id="GO:0016787">
    <property type="term" value="F:hydrolase activity"/>
    <property type="evidence" value="ECO:0007669"/>
    <property type="project" value="UniProtKB-KW"/>
</dbReference>
<accession>A0AAE9ZBV3</accession>
<evidence type="ECO:0000259" key="1">
    <source>
        <dbReference type="Pfam" id="PF01557"/>
    </source>
</evidence>
<evidence type="ECO:0000313" key="2">
    <source>
        <dbReference type="EMBL" id="WDI31839.1"/>
    </source>
</evidence>
<keyword evidence="3" id="KW-1185">Reference proteome</keyword>
<reference evidence="2" key="1">
    <citation type="submission" date="2023-02" db="EMBL/GenBank/DDBJ databases">
        <title>Genome sequence of Hyphococcus flavus.</title>
        <authorList>
            <person name="Rong J.-C."/>
            <person name="Zhao Q."/>
            <person name="Yi M."/>
            <person name="Wu J.-Y."/>
        </authorList>
    </citation>
    <scope>NUCLEOTIDE SEQUENCE</scope>
    <source>
        <strain evidence="2">MCCC 1K03223</strain>
    </source>
</reference>
<dbReference type="AlphaFoldDB" id="A0AAE9ZBV3"/>
<dbReference type="Pfam" id="PF01557">
    <property type="entry name" value="FAA_hydrolase"/>
    <property type="match status" value="1"/>
</dbReference>
<evidence type="ECO:0000313" key="3">
    <source>
        <dbReference type="Proteomes" id="UP001214043"/>
    </source>
</evidence>
<dbReference type="SUPFAM" id="SSF56529">
    <property type="entry name" value="FAH"/>
    <property type="match status" value="1"/>
</dbReference>
<dbReference type="RefSeq" id="WP_274493726.1">
    <property type="nucleotide sequence ID" value="NZ_CP118166.1"/>
</dbReference>
<dbReference type="PANTHER" id="PTHR43211:SF1">
    <property type="entry name" value="BLL6422 PROTEIN"/>
    <property type="match status" value="1"/>
</dbReference>
<dbReference type="PANTHER" id="PTHR43211">
    <property type="entry name" value="FUMARYLACETOACETATE HYDROLASE"/>
    <property type="match status" value="1"/>
</dbReference>